<name>A0A1G2T1Z5_9BACT</name>
<sequence>MPQGAFMKINAATLEALGKELPWLPGLIPSQARNGGDFLVEMIDLDTLSLSPNNLYHVSRDEHDIPTCRILLLDEEGVEIGGVGEYPEASSGLSFSRQFPFFRLEDYLYIQVKEENVEMALKRFATEAHRIRYILEIKWVFVTLHKMPRSMKDLSTWLEQKQAETLDTLNRSLNQA</sequence>
<proteinExistence type="predicted"/>
<gene>
    <name evidence="1" type="ORF">A2838_02960</name>
</gene>
<evidence type="ECO:0000313" key="2">
    <source>
        <dbReference type="Proteomes" id="UP000178107"/>
    </source>
</evidence>
<dbReference type="EMBL" id="MHVH01000003">
    <property type="protein sequence ID" value="OHA90651.1"/>
    <property type="molecule type" value="Genomic_DNA"/>
</dbReference>
<accession>A0A1G2T1Z5</accession>
<protein>
    <submittedName>
        <fullName evidence="1">Uncharacterized protein</fullName>
    </submittedName>
</protein>
<comment type="caution">
    <text evidence="1">The sequence shown here is derived from an EMBL/GenBank/DDBJ whole genome shotgun (WGS) entry which is preliminary data.</text>
</comment>
<dbReference type="AlphaFoldDB" id="A0A1G2T1Z5"/>
<evidence type="ECO:0000313" key="1">
    <source>
        <dbReference type="EMBL" id="OHA90651.1"/>
    </source>
</evidence>
<organism evidence="1 2">
    <name type="scientific">Candidatus Zambryskibacteria bacterium RIFCSPHIGHO2_01_FULL_46_25</name>
    <dbReference type="NCBI Taxonomy" id="1802738"/>
    <lineage>
        <taxon>Bacteria</taxon>
        <taxon>Candidatus Zambryskiibacteriota</taxon>
    </lineage>
</organism>
<dbReference type="Proteomes" id="UP000178107">
    <property type="component" value="Unassembled WGS sequence"/>
</dbReference>
<reference evidence="1 2" key="1">
    <citation type="journal article" date="2016" name="Nat. Commun.">
        <title>Thousands of microbial genomes shed light on interconnected biogeochemical processes in an aquifer system.</title>
        <authorList>
            <person name="Anantharaman K."/>
            <person name="Brown C.T."/>
            <person name="Hug L.A."/>
            <person name="Sharon I."/>
            <person name="Castelle C.J."/>
            <person name="Probst A.J."/>
            <person name="Thomas B.C."/>
            <person name="Singh A."/>
            <person name="Wilkins M.J."/>
            <person name="Karaoz U."/>
            <person name="Brodie E.L."/>
            <person name="Williams K.H."/>
            <person name="Hubbard S.S."/>
            <person name="Banfield J.F."/>
        </authorList>
    </citation>
    <scope>NUCLEOTIDE SEQUENCE [LARGE SCALE GENOMIC DNA]</scope>
</reference>